<gene>
    <name evidence="7" type="ORF">WBA_LOCUS2229</name>
</gene>
<feature type="transmembrane region" description="Helical" evidence="5">
    <location>
        <begin position="76"/>
        <end position="100"/>
    </location>
</feature>
<feature type="transmembrane region" description="Helical" evidence="5">
    <location>
        <begin position="162"/>
        <end position="185"/>
    </location>
</feature>
<dbReference type="Proteomes" id="UP000270924">
    <property type="component" value="Unassembled WGS sequence"/>
</dbReference>
<dbReference type="OrthoDB" id="5857364at2759"/>
<dbReference type="InterPro" id="IPR017452">
    <property type="entry name" value="GPCR_Rhodpsn_7TM"/>
</dbReference>
<organism evidence="7 8">
    <name type="scientific">Wuchereria bancrofti</name>
    <dbReference type="NCBI Taxonomy" id="6293"/>
    <lineage>
        <taxon>Eukaryota</taxon>
        <taxon>Metazoa</taxon>
        <taxon>Ecdysozoa</taxon>
        <taxon>Nematoda</taxon>
        <taxon>Chromadorea</taxon>
        <taxon>Rhabditida</taxon>
        <taxon>Spirurina</taxon>
        <taxon>Spiruromorpha</taxon>
        <taxon>Filarioidea</taxon>
        <taxon>Onchocercidae</taxon>
        <taxon>Wuchereria</taxon>
    </lineage>
</organism>
<feature type="transmembrane region" description="Helical" evidence="5">
    <location>
        <begin position="41"/>
        <end position="64"/>
    </location>
</feature>
<feature type="transmembrane region" description="Helical" evidence="5">
    <location>
        <begin position="346"/>
        <end position="366"/>
    </location>
</feature>
<dbReference type="SUPFAM" id="SSF81321">
    <property type="entry name" value="Family A G protein-coupled receptor-like"/>
    <property type="match status" value="1"/>
</dbReference>
<keyword evidence="3 5" id="KW-1133">Transmembrane helix</keyword>
<evidence type="ECO:0000313" key="7">
    <source>
        <dbReference type="EMBL" id="VDM08843.1"/>
    </source>
</evidence>
<evidence type="ECO:0000256" key="3">
    <source>
        <dbReference type="ARBA" id="ARBA00022989"/>
    </source>
</evidence>
<evidence type="ECO:0000256" key="5">
    <source>
        <dbReference type="SAM" id="Phobius"/>
    </source>
</evidence>
<keyword evidence="4 5" id="KW-0472">Membrane</keyword>
<dbReference type="InParanoid" id="A0A3P7DHT1"/>
<feature type="transmembrane region" description="Helical" evidence="5">
    <location>
        <begin position="249"/>
        <end position="270"/>
    </location>
</feature>
<dbReference type="AlphaFoldDB" id="A0A3P7DHT1"/>
<accession>A0A3P7DHT1</accession>
<evidence type="ECO:0000256" key="1">
    <source>
        <dbReference type="ARBA" id="ARBA00004370"/>
    </source>
</evidence>
<dbReference type="Pfam" id="PF10328">
    <property type="entry name" value="7TM_GPCR_Srx"/>
    <property type="match status" value="1"/>
</dbReference>
<protein>
    <recommendedName>
        <fullName evidence="6">G-protein coupled receptors family 1 profile domain-containing protein</fullName>
    </recommendedName>
</protein>
<dbReference type="CDD" id="cd00637">
    <property type="entry name" value="7tm_classA_rhodopsin-like"/>
    <property type="match status" value="1"/>
</dbReference>
<feature type="transmembrane region" description="Helical" evidence="5">
    <location>
        <begin position="197"/>
        <end position="218"/>
    </location>
</feature>
<dbReference type="FunCoup" id="A0A3P7DHT1">
    <property type="interactions" value="150"/>
</dbReference>
<evidence type="ECO:0000256" key="4">
    <source>
        <dbReference type="ARBA" id="ARBA00023136"/>
    </source>
</evidence>
<evidence type="ECO:0000256" key="2">
    <source>
        <dbReference type="ARBA" id="ARBA00022692"/>
    </source>
</evidence>
<feature type="domain" description="G-protein coupled receptors family 1 profile" evidence="6">
    <location>
        <begin position="92"/>
        <end position="288"/>
    </location>
</feature>
<sequence>MTYLEDKKEKLEKFEKPKKMKKQLLEGSDVKLMINKMLTHSYYITVLFLILSLFCQKCEMINMIDIRDENHKATKYLAILLFMLFLLYGIISNTLMTVLFCKQQDNHYGREFILITSQLIISHFMAFLPQIVVVLPELLCIKNNSYANETIWINHAFSTFDIFSFFSILHFLFLLTLNRFVALILPKYYHFFESTKLHFLIVFLWLSLLAFISIDFYYCTRSFLAWNLSWETDCLQSNIISKIWWRMTYLWALFIPGAMFIMYIMIFCSIRHKRHFATNSNQNQRIMKRCIKHKTNAAKIHHYEWSMLIQAAWNCGILEIGIIIFNFLPPMSIKIFGEKANIPSKIFINCYFIFICSITPTVHFIYNKRARDIIKTSLLSLNIVDNWMVKKIRQLIKLLGNRE</sequence>
<keyword evidence="8" id="KW-1185">Reference proteome</keyword>
<proteinExistence type="predicted"/>
<dbReference type="OMA" id="ETICAIN"/>
<name>A0A3P7DHT1_WUCBA</name>
<keyword evidence="2 5" id="KW-0812">Transmembrane</keyword>
<evidence type="ECO:0000313" key="8">
    <source>
        <dbReference type="Proteomes" id="UP000270924"/>
    </source>
</evidence>
<feature type="transmembrane region" description="Helical" evidence="5">
    <location>
        <begin position="307"/>
        <end position="326"/>
    </location>
</feature>
<dbReference type="PANTHER" id="PTHR22718:SF25">
    <property type="entry name" value="G-PROTEIN COUPLED RECEPTORS FAMILY 1 PROFILE DOMAIN-CONTAINING PROTEIN"/>
    <property type="match status" value="1"/>
</dbReference>
<dbReference type="EMBL" id="UYWW01000578">
    <property type="protein sequence ID" value="VDM08843.1"/>
    <property type="molecule type" value="Genomic_DNA"/>
</dbReference>
<dbReference type="PANTHER" id="PTHR22718">
    <property type="entry name" value="SERPENTINE RECEPTOR, CLASS X"/>
    <property type="match status" value="1"/>
</dbReference>
<dbReference type="PROSITE" id="PS50262">
    <property type="entry name" value="G_PROTEIN_RECEP_F1_2"/>
    <property type="match status" value="1"/>
</dbReference>
<reference evidence="7 8" key="1">
    <citation type="submission" date="2018-11" db="EMBL/GenBank/DDBJ databases">
        <authorList>
            <consortium name="Pathogen Informatics"/>
        </authorList>
    </citation>
    <scope>NUCLEOTIDE SEQUENCE [LARGE SCALE GENOMIC DNA]</scope>
</reference>
<feature type="transmembrane region" description="Helical" evidence="5">
    <location>
        <begin position="112"/>
        <end position="135"/>
    </location>
</feature>
<dbReference type="InterPro" id="IPR019430">
    <property type="entry name" value="7TM_GPCR_serpentine_rcpt_Srx"/>
</dbReference>
<comment type="subcellular location">
    <subcellularLocation>
        <location evidence="1">Membrane</location>
    </subcellularLocation>
</comment>
<evidence type="ECO:0000259" key="6">
    <source>
        <dbReference type="PROSITE" id="PS50262"/>
    </source>
</evidence>
<dbReference type="Gene3D" id="1.20.1070.10">
    <property type="entry name" value="Rhodopsin 7-helix transmembrane proteins"/>
    <property type="match status" value="1"/>
</dbReference>
<dbReference type="GO" id="GO:0016020">
    <property type="term" value="C:membrane"/>
    <property type="evidence" value="ECO:0007669"/>
    <property type="project" value="UniProtKB-SubCell"/>
</dbReference>